<dbReference type="SMART" id="SM00471">
    <property type="entry name" value="HDc"/>
    <property type="match status" value="1"/>
</dbReference>
<dbReference type="Proteomes" id="UP000179157">
    <property type="component" value="Unassembled WGS sequence"/>
</dbReference>
<dbReference type="InterPro" id="IPR006675">
    <property type="entry name" value="HDIG_dom"/>
</dbReference>
<evidence type="ECO:0000313" key="3">
    <source>
        <dbReference type="Proteomes" id="UP000179157"/>
    </source>
</evidence>
<protein>
    <submittedName>
        <fullName evidence="2">HAD family hydrolase</fullName>
    </submittedName>
</protein>
<dbReference type="GO" id="GO:0016787">
    <property type="term" value="F:hydrolase activity"/>
    <property type="evidence" value="ECO:0007669"/>
    <property type="project" value="UniProtKB-KW"/>
</dbReference>
<dbReference type="Gene3D" id="1.10.3210.10">
    <property type="entry name" value="Hypothetical protein af1432"/>
    <property type="match status" value="1"/>
</dbReference>
<dbReference type="PANTHER" id="PTHR38659:SF1">
    <property type="entry name" value="METAL DEPENDENT PHOSPHOHYDROLASE"/>
    <property type="match status" value="1"/>
</dbReference>
<sequence>MVNRAEALKLVQEHTKNQNLIKHMLAVEAAVRSYARKLNEDEEKWGIAALLHDFDYEKYPNPEHHPTQGHPSWGVALLRGNGYPEDICQAILGHADYTGVPRETLMAKALFSCDELTGLIVAVALVRPSKKLADVTVESIKNKWDAKAFARGVKREDIERGAQELGVPLDEHIQTVLSAMQGISDQLGL</sequence>
<evidence type="ECO:0000313" key="2">
    <source>
        <dbReference type="EMBL" id="OGF55209.1"/>
    </source>
</evidence>
<organism evidence="2 3">
    <name type="scientific">Fraserbacteria sp. (strain RBG_16_55_9)</name>
    <dbReference type="NCBI Taxonomy" id="1817864"/>
    <lineage>
        <taxon>Bacteria</taxon>
        <taxon>Candidatus Fraseribacteriota</taxon>
    </lineage>
</organism>
<dbReference type="InterPro" id="IPR006674">
    <property type="entry name" value="HD_domain"/>
</dbReference>
<name>A0A1F5UVM7_FRAXR</name>
<dbReference type="AlphaFoldDB" id="A0A1F5UVM7"/>
<dbReference type="Pfam" id="PF01966">
    <property type="entry name" value="HD"/>
    <property type="match status" value="1"/>
</dbReference>
<proteinExistence type="predicted"/>
<gene>
    <name evidence="2" type="ORF">A2Z21_03055</name>
</gene>
<keyword evidence="2" id="KW-0378">Hydrolase</keyword>
<dbReference type="SUPFAM" id="SSF109604">
    <property type="entry name" value="HD-domain/PDEase-like"/>
    <property type="match status" value="1"/>
</dbReference>
<evidence type="ECO:0000259" key="1">
    <source>
        <dbReference type="SMART" id="SM00471"/>
    </source>
</evidence>
<dbReference type="PANTHER" id="PTHR38659">
    <property type="entry name" value="METAL-DEPENDENT PHOSPHOHYDROLASE"/>
    <property type="match status" value="1"/>
</dbReference>
<dbReference type="CDD" id="cd00077">
    <property type="entry name" value="HDc"/>
    <property type="match status" value="1"/>
</dbReference>
<dbReference type="InterPro" id="IPR003607">
    <property type="entry name" value="HD/PDEase_dom"/>
</dbReference>
<dbReference type="NCBIfam" id="TIGR00277">
    <property type="entry name" value="HDIG"/>
    <property type="match status" value="1"/>
</dbReference>
<dbReference type="STRING" id="1817864.A2Z21_03055"/>
<comment type="caution">
    <text evidence="2">The sequence shown here is derived from an EMBL/GenBank/DDBJ whole genome shotgun (WGS) entry which is preliminary data.</text>
</comment>
<feature type="domain" description="HD/PDEase" evidence="1">
    <location>
        <begin position="16"/>
        <end position="128"/>
    </location>
</feature>
<reference evidence="2 3" key="1">
    <citation type="journal article" date="2016" name="Nat. Commun.">
        <title>Thousands of microbial genomes shed light on interconnected biogeochemical processes in an aquifer system.</title>
        <authorList>
            <person name="Anantharaman K."/>
            <person name="Brown C.T."/>
            <person name="Hug L.A."/>
            <person name="Sharon I."/>
            <person name="Castelle C.J."/>
            <person name="Probst A.J."/>
            <person name="Thomas B.C."/>
            <person name="Singh A."/>
            <person name="Wilkins M.J."/>
            <person name="Karaoz U."/>
            <person name="Brodie E.L."/>
            <person name="Williams K.H."/>
            <person name="Hubbard S.S."/>
            <person name="Banfield J.F."/>
        </authorList>
    </citation>
    <scope>NUCLEOTIDE SEQUENCE [LARGE SCALE GENOMIC DNA]</scope>
    <source>
        <strain evidence="3">RBG_16_55_9</strain>
    </source>
</reference>
<dbReference type="EMBL" id="MFGX01000061">
    <property type="protein sequence ID" value="OGF55209.1"/>
    <property type="molecule type" value="Genomic_DNA"/>
</dbReference>
<accession>A0A1F5UVM7</accession>